<keyword evidence="3" id="KW-1185">Reference proteome</keyword>
<feature type="compositionally biased region" description="Polar residues" evidence="1">
    <location>
        <begin position="1"/>
        <end position="25"/>
    </location>
</feature>
<accession>A0A9Q9APH0</accession>
<evidence type="ECO:0000313" key="2">
    <source>
        <dbReference type="EMBL" id="USW50185.1"/>
    </source>
</evidence>
<gene>
    <name evidence="2" type="ORF">Slin15195_G035040</name>
</gene>
<reference evidence="2" key="1">
    <citation type="submission" date="2022-06" db="EMBL/GenBank/DDBJ databases">
        <title>Complete genome sequences of two strains of the flax pathogen Septoria linicola.</title>
        <authorList>
            <person name="Lapalu N."/>
            <person name="Simon A."/>
            <person name="Demenou B."/>
            <person name="Paumier D."/>
            <person name="Guillot M.-P."/>
            <person name="Gout L."/>
            <person name="Valade R."/>
        </authorList>
    </citation>
    <scope>NUCLEOTIDE SEQUENCE</scope>
    <source>
        <strain evidence="2">SE15195</strain>
    </source>
</reference>
<organism evidence="2 3">
    <name type="scientific">Septoria linicola</name>
    <dbReference type="NCBI Taxonomy" id="215465"/>
    <lineage>
        <taxon>Eukaryota</taxon>
        <taxon>Fungi</taxon>
        <taxon>Dikarya</taxon>
        <taxon>Ascomycota</taxon>
        <taxon>Pezizomycotina</taxon>
        <taxon>Dothideomycetes</taxon>
        <taxon>Dothideomycetidae</taxon>
        <taxon>Mycosphaerellales</taxon>
        <taxon>Mycosphaerellaceae</taxon>
        <taxon>Septoria</taxon>
    </lineage>
</organism>
<feature type="compositionally biased region" description="Basic and acidic residues" evidence="1">
    <location>
        <begin position="50"/>
        <end position="60"/>
    </location>
</feature>
<dbReference type="AlphaFoldDB" id="A0A9Q9APH0"/>
<protein>
    <submittedName>
        <fullName evidence="2">Uncharacterized protein</fullName>
    </submittedName>
</protein>
<evidence type="ECO:0000313" key="3">
    <source>
        <dbReference type="Proteomes" id="UP001056384"/>
    </source>
</evidence>
<dbReference type="Proteomes" id="UP001056384">
    <property type="component" value="Chromosome 2"/>
</dbReference>
<dbReference type="EMBL" id="CP099419">
    <property type="protein sequence ID" value="USW50185.1"/>
    <property type="molecule type" value="Genomic_DNA"/>
</dbReference>
<evidence type="ECO:0000256" key="1">
    <source>
        <dbReference type="SAM" id="MobiDB-lite"/>
    </source>
</evidence>
<feature type="region of interest" description="Disordered" evidence="1">
    <location>
        <begin position="1"/>
        <end position="78"/>
    </location>
</feature>
<sequence>MQLRNTSTTTLASIPTANNSSTPDLSTERPPLQRTKSQRYYASRRKSVKERRDQRSENGDTRSASYGSSGPAWHLILS</sequence>
<proteinExistence type="predicted"/>
<name>A0A9Q9APH0_9PEZI</name>